<dbReference type="GO" id="GO:0005634">
    <property type="term" value="C:nucleus"/>
    <property type="evidence" value="ECO:0007669"/>
    <property type="project" value="TreeGrafter"/>
</dbReference>
<name>A0A0C9VI88_SPHS4</name>
<reference evidence="2 3" key="1">
    <citation type="submission" date="2014-06" db="EMBL/GenBank/DDBJ databases">
        <title>Evolutionary Origins and Diversification of the Mycorrhizal Mutualists.</title>
        <authorList>
            <consortium name="DOE Joint Genome Institute"/>
            <consortium name="Mycorrhizal Genomics Consortium"/>
            <person name="Kohler A."/>
            <person name="Kuo A."/>
            <person name="Nagy L.G."/>
            <person name="Floudas D."/>
            <person name="Copeland A."/>
            <person name="Barry K.W."/>
            <person name="Cichocki N."/>
            <person name="Veneault-Fourrey C."/>
            <person name="LaButti K."/>
            <person name="Lindquist E.A."/>
            <person name="Lipzen A."/>
            <person name="Lundell T."/>
            <person name="Morin E."/>
            <person name="Murat C."/>
            <person name="Riley R."/>
            <person name="Ohm R."/>
            <person name="Sun H."/>
            <person name="Tunlid A."/>
            <person name="Henrissat B."/>
            <person name="Grigoriev I.V."/>
            <person name="Hibbett D.S."/>
            <person name="Martin F."/>
        </authorList>
    </citation>
    <scope>NUCLEOTIDE SEQUENCE [LARGE SCALE GENOMIC DNA]</scope>
    <source>
        <strain evidence="2 3">SS14</strain>
    </source>
</reference>
<evidence type="ECO:0000313" key="3">
    <source>
        <dbReference type="Proteomes" id="UP000054279"/>
    </source>
</evidence>
<evidence type="ECO:0000259" key="1">
    <source>
        <dbReference type="Pfam" id="PF03184"/>
    </source>
</evidence>
<dbReference type="PANTHER" id="PTHR19303">
    <property type="entry name" value="TRANSPOSON"/>
    <property type="match status" value="1"/>
</dbReference>
<dbReference type="InterPro" id="IPR004875">
    <property type="entry name" value="DDE_SF_endonuclease_dom"/>
</dbReference>
<feature type="non-terminal residue" evidence="2">
    <location>
        <position position="255"/>
    </location>
</feature>
<feature type="domain" description="DDE-1" evidence="1">
    <location>
        <begin position="10"/>
        <end position="176"/>
    </location>
</feature>
<dbReference type="InterPro" id="IPR050863">
    <property type="entry name" value="CenT-Element_Derived"/>
</dbReference>
<evidence type="ECO:0000313" key="2">
    <source>
        <dbReference type="EMBL" id="KIJ47021.1"/>
    </source>
</evidence>
<dbReference type="Proteomes" id="UP000054279">
    <property type="component" value="Unassembled WGS sequence"/>
</dbReference>
<dbReference type="HOGENOM" id="CLU_088458_0_0_1"/>
<accession>A0A0C9VI88</accession>
<proteinExistence type="predicted"/>
<sequence length="255" mass="29520">MSGKKAEKFRITLGVGCNATGTEKLPLLFIGKSKQPRCFKGKTPRSLRLDYYNNTKAWMTMDIFERWIKDLDLKIGCQGRRILLLIDNFSGHYISYMPRNIKIEFFEPNMTSFVQPCDTGIICCLKAHYRHAFCMRALDLEEMEERDIYKIQINEAMYLAKDAWDAVSQETITHCWNHTKIQPDTATPKKPLENVVAWKVLHSFTISDMSLPQVEEKLKVHLGDQYKWADWNPAYSAVMEAEQDVARALEGLSKL</sequence>
<dbReference type="Pfam" id="PF03184">
    <property type="entry name" value="DDE_1"/>
    <property type="match status" value="1"/>
</dbReference>
<dbReference type="AlphaFoldDB" id="A0A0C9VI88"/>
<protein>
    <submittedName>
        <fullName evidence="2">Unplaced genomic scaffold SPHSTscaffold_29, whole genome shotgun sequence</fullName>
    </submittedName>
</protein>
<organism evidence="2 3">
    <name type="scientific">Sphaerobolus stellatus (strain SS14)</name>
    <dbReference type="NCBI Taxonomy" id="990650"/>
    <lineage>
        <taxon>Eukaryota</taxon>
        <taxon>Fungi</taxon>
        <taxon>Dikarya</taxon>
        <taxon>Basidiomycota</taxon>
        <taxon>Agaricomycotina</taxon>
        <taxon>Agaricomycetes</taxon>
        <taxon>Phallomycetidae</taxon>
        <taxon>Geastrales</taxon>
        <taxon>Sphaerobolaceae</taxon>
        <taxon>Sphaerobolus</taxon>
    </lineage>
</organism>
<dbReference type="PANTHER" id="PTHR19303:SF73">
    <property type="entry name" value="PROTEIN PDC2"/>
    <property type="match status" value="1"/>
</dbReference>
<dbReference type="GO" id="GO:0003677">
    <property type="term" value="F:DNA binding"/>
    <property type="evidence" value="ECO:0007669"/>
    <property type="project" value="TreeGrafter"/>
</dbReference>
<dbReference type="EMBL" id="KN837104">
    <property type="protein sequence ID" value="KIJ47021.1"/>
    <property type="molecule type" value="Genomic_DNA"/>
</dbReference>
<keyword evidence="3" id="KW-1185">Reference proteome</keyword>
<dbReference type="OrthoDB" id="162969at2759"/>
<gene>
    <name evidence="2" type="ORF">M422DRAFT_164430</name>
</gene>